<organism evidence="3 4">
    <name type="scientific">Etheostoma spectabile</name>
    <name type="common">orangethroat darter</name>
    <dbReference type="NCBI Taxonomy" id="54343"/>
    <lineage>
        <taxon>Eukaryota</taxon>
        <taxon>Metazoa</taxon>
        <taxon>Chordata</taxon>
        <taxon>Craniata</taxon>
        <taxon>Vertebrata</taxon>
        <taxon>Euteleostomi</taxon>
        <taxon>Actinopterygii</taxon>
        <taxon>Neopterygii</taxon>
        <taxon>Teleostei</taxon>
        <taxon>Neoteleostei</taxon>
        <taxon>Acanthomorphata</taxon>
        <taxon>Eupercaria</taxon>
        <taxon>Perciformes</taxon>
        <taxon>Percoidei</taxon>
        <taxon>Percidae</taxon>
        <taxon>Etheostomatinae</taxon>
        <taxon>Etheostoma</taxon>
    </lineage>
</organism>
<protein>
    <recommendedName>
        <fullName evidence="5">Secreted protein</fullName>
    </recommendedName>
</protein>
<evidence type="ECO:0000313" key="4">
    <source>
        <dbReference type="Proteomes" id="UP000327493"/>
    </source>
</evidence>
<evidence type="ECO:0000256" key="2">
    <source>
        <dbReference type="SAM" id="SignalP"/>
    </source>
</evidence>
<comment type="caution">
    <text evidence="3">The sequence shown here is derived from an EMBL/GenBank/DDBJ whole genome shotgun (WGS) entry which is preliminary data.</text>
</comment>
<reference evidence="3 4" key="1">
    <citation type="submission" date="2019-08" db="EMBL/GenBank/DDBJ databases">
        <title>A chromosome-level genome assembly, high-density linkage maps, and genome scans reveal the genomic architecture of hybrid incompatibilities underlying speciation via character displacement in darters (Percidae: Etheostominae).</title>
        <authorList>
            <person name="Moran R.L."/>
            <person name="Catchen J.M."/>
            <person name="Fuller R.C."/>
        </authorList>
    </citation>
    <scope>NUCLEOTIDE SEQUENCE [LARGE SCALE GENOMIC DNA]</scope>
    <source>
        <strain evidence="3">EspeVRDwgs_2016</strain>
        <tissue evidence="3">Muscle</tissue>
    </source>
</reference>
<keyword evidence="4" id="KW-1185">Reference proteome</keyword>
<feature type="signal peptide" evidence="2">
    <location>
        <begin position="1"/>
        <end position="18"/>
    </location>
</feature>
<gene>
    <name evidence="3" type="ORF">FQN60_000454</name>
</gene>
<sequence length="117" mass="13307">MGLTSVVLCCWYIRSAESWLLTLRYRGHHLLHDGLLLHHDVRLLDHVVGLLLLHRDVGLLLLNRDVGLLLHGLLHRDQCRLSRTASGTPTRRRSPCWSPAPERPRSRSAVESLTTPV</sequence>
<feature type="region of interest" description="Disordered" evidence="1">
    <location>
        <begin position="84"/>
        <end position="117"/>
    </location>
</feature>
<dbReference type="Proteomes" id="UP000327493">
    <property type="component" value="Chromosome 13"/>
</dbReference>
<evidence type="ECO:0008006" key="5">
    <source>
        <dbReference type="Google" id="ProtNLM"/>
    </source>
</evidence>
<evidence type="ECO:0000313" key="3">
    <source>
        <dbReference type="EMBL" id="KAA8586618.1"/>
    </source>
</evidence>
<evidence type="ECO:0000256" key="1">
    <source>
        <dbReference type="SAM" id="MobiDB-lite"/>
    </source>
</evidence>
<keyword evidence="2" id="KW-0732">Signal</keyword>
<proteinExistence type="predicted"/>
<feature type="chain" id="PRO_5023823697" description="Secreted protein" evidence="2">
    <location>
        <begin position="19"/>
        <end position="117"/>
    </location>
</feature>
<accession>A0A5J5CVY4</accession>
<dbReference type="EMBL" id="VOFY01000013">
    <property type="protein sequence ID" value="KAA8586618.1"/>
    <property type="molecule type" value="Genomic_DNA"/>
</dbReference>
<name>A0A5J5CVY4_9PERO</name>
<dbReference type="AlphaFoldDB" id="A0A5J5CVY4"/>